<dbReference type="Pfam" id="PF11938">
    <property type="entry name" value="DUF3456"/>
    <property type="match status" value="1"/>
</dbReference>
<dbReference type="PROSITE" id="PS50026">
    <property type="entry name" value="EGF_3"/>
    <property type="match status" value="2"/>
</dbReference>
<feature type="transmembrane region" description="Helical" evidence="10">
    <location>
        <begin position="343"/>
        <end position="361"/>
    </location>
</feature>
<keyword evidence="10" id="KW-0812">Transmembrane</keyword>
<dbReference type="SMART" id="SM00181">
    <property type="entry name" value="EGF"/>
    <property type="match status" value="2"/>
</dbReference>
<dbReference type="Pfam" id="PF07645">
    <property type="entry name" value="EGF_CA"/>
    <property type="match status" value="1"/>
</dbReference>
<feature type="domain" description="EGF-like" evidence="11">
    <location>
        <begin position="261"/>
        <end position="302"/>
    </location>
</feature>
<evidence type="ECO:0000313" key="12">
    <source>
        <dbReference type="EMBL" id="CAD6194618.1"/>
    </source>
</evidence>
<dbReference type="PROSITE" id="PS01187">
    <property type="entry name" value="EGF_CA"/>
    <property type="match status" value="1"/>
</dbReference>
<keyword evidence="7" id="KW-0106">Calcium</keyword>
<gene>
    <name evidence="12" type="ORF">CAUJ_LOCUS10537</name>
</gene>
<dbReference type="InterPro" id="IPR049883">
    <property type="entry name" value="NOTCH1_EGF-like"/>
</dbReference>
<dbReference type="InterPro" id="IPR000152">
    <property type="entry name" value="EGF-type_Asp/Asn_hydroxyl_site"/>
</dbReference>
<dbReference type="InterPro" id="IPR001881">
    <property type="entry name" value="EGF-like_Ca-bd_dom"/>
</dbReference>
<sequence length="376" mass="41519">MDNSRPVAVPLVLFHNQMQDTFLILSLAVLVSLSSQKEIVIKNEKCRTCNFLVACFDEGLRKTARQHFAGGDTAWEEKNLGKYAVSETRLIEVMEGVCKKSTLPNVDTFTGISELEFKCASQMENHEELIEQYYYEHQAANMSTWLCITNLKLCCPDQHFGKDCEKCPGVQEGAPACFGRGSCHGDGSREGTGKCKCEEGYIGNQCRHCDSDFFETEKTPTSILCKKCYEGCTGGCTGEGPKGCSRCRNGWTLHEAHGCVDVNECESGEACSKDNERCENSIGSFSCVCEKGFKRDEVENCVLDIEAPPRRPWLPPDLLLKVVSMTSLVGIITLVVWRGSTFLSMLCAVAVVAVVLIELYVNPGTIPDEAKRILGH</sequence>
<protein>
    <recommendedName>
        <fullName evidence="11">EGF-like domain-containing protein</fullName>
    </recommendedName>
</protein>
<dbReference type="InterPro" id="IPR006212">
    <property type="entry name" value="Furin_repeat"/>
</dbReference>
<evidence type="ECO:0000256" key="4">
    <source>
        <dbReference type="ARBA" id="ARBA00022729"/>
    </source>
</evidence>
<evidence type="ECO:0000256" key="10">
    <source>
        <dbReference type="SAM" id="Phobius"/>
    </source>
</evidence>
<dbReference type="PANTHER" id="PTHR24039">
    <property type="entry name" value="FIBRILLIN-RELATED"/>
    <property type="match status" value="1"/>
</dbReference>
<evidence type="ECO:0000256" key="1">
    <source>
        <dbReference type="ARBA" id="ARBA00004240"/>
    </source>
</evidence>
<keyword evidence="8 9" id="KW-1015">Disulfide bond</keyword>
<evidence type="ECO:0000313" key="13">
    <source>
        <dbReference type="Proteomes" id="UP000835052"/>
    </source>
</evidence>
<evidence type="ECO:0000256" key="8">
    <source>
        <dbReference type="ARBA" id="ARBA00023157"/>
    </source>
</evidence>
<dbReference type="PROSITE" id="PS01248">
    <property type="entry name" value="EGF_LAM_1"/>
    <property type="match status" value="1"/>
</dbReference>
<name>A0A8S1HJK1_9PELO</name>
<evidence type="ECO:0000259" key="11">
    <source>
        <dbReference type="PROSITE" id="PS50026"/>
    </source>
</evidence>
<feature type="disulfide bond" evidence="9">
    <location>
        <begin position="197"/>
        <end position="206"/>
    </location>
</feature>
<dbReference type="PROSITE" id="PS00022">
    <property type="entry name" value="EGF_1"/>
    <property type="match status" value="1"/>
</dbReference>
<evidence type="ECO:0000256" key="6">
    <source>
        <dbReference type="ARBA" id="ARBA00022824"/>
    </source>
</evidence>
<keyword evidence="3 9" id="KW-0245">EGF-like domain</keyword>
<dbReference type="PROSITE" id="PS00010">
    <property type="entry name" value="ASX_HYDROXYL"/>
    <property type="match status" value="1"/>
</dbReference>
<feature type="domain" description="EGF-like" evidence="11">
    <location>
        <begin position="169"/>
        <end position="207"/>
    </location>
</feature>
<comment type="similarity">
    <text evidence="2">Belongs to the CRELD family.</text>
</comment>
<keyword evidence="13" id="KW-1185">Reference proteome</keyword>
<dbReference type="GO" id="GO:0005509">
    <property type="term" value="F:calcium ion binding"/>
    <property type="evidence" value="ECO:0007669"/>
    <property type="project" value="InterPro"/>
</dbReference>
<dbReference type="SMART" id="SM00179">
    <property type="entry name" value="EGF_CA"/>
    <property type="match status" value="1"/>
</dbReference>
<dbReference type="InterPro" id="IPR018097">
    <property type="entry name" value="EGF_Ca-bd_CS"/>
</dbReference>
<keyword evidence="5" id="KW-0677">Repeat</keyword>
<dbReference type="OrthoDB" id="19903at2759"/>
<dbReference type="SMART" id="SM00261">
    <property type="entry name" value="FU"/>
    <property type="match status" value="1"/>
</dbReference>
<evidence type="ECO:0000256" key="9">
    <source>
        <dbReference type="PROSITE-ProRule" id="PRU00076"/>
    </source>
</evidence>
<evidence type="ECO:0000256" key="3">
    <source>
        <dbReference type="ARBA" id="ARBA00022536"/>
    </source>
</evidence>
<dbReference type="InterPro" id="IPR000742">
    <property type="entry name" value="EGF"/>
</dbReference>
<proteinExistence type="inferred from homology"/>
<dbReference type="AlphaFoldDB" id="A0A8S1HJK1"/>
<evidence type="ECO:0000256" key="7">
    <source>
        <dbReference type="ARBA" id="ARBA00022837"/>
    </source>
</evidence>
<keyword evidence="10" id="KW-1133">Transmembrane helix</keyword>
<keyword evidence="10" id="KW-0472">Membrane</keyword>
<dbReference type="GO" id="GO:0005783">
    <property type="term" value="C:endoplasmic reticulum"/>
    <property type="evidence" value="ECO:0007669"/>
    <property type="project" value="UniProtKB-SubCell"/>
</dbReference>
<dbReference type="CDD" id="cd00054">
    <property type="entry name" value="EGF_CA"/>
    <property type="match status" value="1"/>
</dbReference>
<dbReference type="EMBL" id="CAJGYM010000046">
    <property type="protein sequence ID" value="CAD6194618.1"/>
    <property type="molecule type" value="Genomic_DNA"/>
</dbReference>
<evidence type="ECO:0000256" key="2">
    <source>
        <dbReference type="ARBA" id="ARBA00005897"/>
    </source>
</evidence>
<reference evidence="12" key="1">
    <citation type="submission" date="2020-10" db="EMBL/GenBank/DDBJ databases">
        <authorList>
            <person name="Kikuchi T."/>
        </authorList>
    </citation>
    <scope>NUCLEOTIDE SEQUENCE</scope>
    <source>
        <strain evidence="12">NKZ352</strain>
    </source>
</reference>
<comment type="caution">
    <text evidence="12">The sequence shown here is derived from an EMBL/GenBank/DDBJ whole genome shotgun (WGS) entry which is preliminary data.</text>
</comment>
<dbReference type="InterPro" id="IPR002049">
    <property type="entry name" value="LE_dom"/>
</dbReference>
<dbReference type="Gene3D" id="2.10.25.10">
    <property type="entry name" value="Laminin"/>
    <property type="match status" value="1"/>
</dbReference>
<dbReference type="SUPFAM" id="SSF57196">
    <property type="entry name" value="EGF/Laminin"/>
    <property type="match status" value="1"/>
</dbReference>
<organism evidence="12 13">
    <name type="scientific">Caenorhabditis auriculariae</name>
    <dbReference type="NCBI Taxonomy" id="2777116"/>
    <lineage>
        <taxon>Eukaryota</taxon>
        <taxon>Metazoa</taxon>
        <taxon>Ecdysozoa</taxon>
        <taxon>Nematoda</taxon>
        <taxon>Chromadorea</taxon>
        <taxon>Rhabditida</taxon>
        <taxon>Rhabditina</taxon>
        <taxon>Rhabditomorpha</taxon>
        <taxon>Rhabditoidea</taxon>
        <taxon>Rhabditidae</taxon>
        <taxon>Peloderinae</taxon>
        <taxon>Caenorhabditis</taxon>
    </lineage>
</organism>
<feature type="transmembrane region" description="Helical" evidence="10">
    <location>
        <begin position="318"/>
        <end position="337"/>
    </location>
</feature>
<evidence type="ECO:0000256" key="5">
    <source>
        <dbReference type="ARBA" id="ARBA00022737"/>
    </source>
</evidence>
<accession>A0A8S1HJK1</accession>
<comment type="caution">
    <text evidence="9">Lacks conserved residue(s) required for the propagation of feature annotation.</text>
</comment>
<dbReference type="PROSITE" id="PS01186">
    <property type="entry name" value="EGF_2"/>
    <property type="match status" value="1"/>
</dbReference>
<keyword evidence="6" id="KW-0256">Endoplasmic reticulum</keyword>
<keyword evidence="4" id="KW-0732">Signal</keyword>
<comment type="subcellular location">
    <subcellularLocation>
        <location evidence="1">Endoplasmic reticulum</location>
    </subcellularLocation>
</comment>
<dbReference type="Proteomes" id="UP000835052">
    <property type="component" value="Unassembled WGS sequence"/>
</dbReference>
<dbReference type="InterPro" id="IPR021852">
    <property type="entry name" value="DUF3456"/>
</dbReference>